<proteinExistence type="predicted"/>
<keyword evidence="4" id="KW-0081">Bacteriolytic enzyme</keyword>
<dbReference type="GeneID" id="113520951"/>
<evidence type="ECO:0000256" key="1">
    <source>
        <dbReference type="ARBA" id="ARBA00000632"/>
    </source>
</evidence>
<dbReference type="InterPro" id="IPR008597">
    <property type="entry name" value="Invert_lysozyme"/>
</dbReference>
<protein>
    <recommendedName>
        <fullName evidence="2">lysozyme</fullName>
        <ecNumber evidence="2">3.2.1.17</ecNumber>
    </recommendedName>
</protein>
<keyword evidence="3" id="KW-0929">Antimicrobial</keyword>
<keyword evidence="9" id="KW-1185">Reference proteome</keyword>
<evidence type="ECO:0000256" key="7">
    <source>
        <dbReference type="ARBA" id="ARBA00023295"/>
    </source>
</evidence>
<evidence type="ECO:0000256" key="4">
    <source>
        <dbReference type="ARBA" id="ARBA00022638"/>
    </source>
</evidence>
<dbReference type="CDD" id="cd16890">
    <property type="entry name" value="lyz_i"/>
    <property type="match status" value="1"/>
</dbReference>
<dbReference type="Proteomes" id="UP001652740">
    <property type="component" value="Unplaced"/>
</dbReference>
<evidence type="ECO:0000256" key="3">
    <source>
        <dbReference type="ARBA" id="ARBA00022529"/>
    </source>
</evidence>
<evidence type="ECO:0000313" key="9">
    <source>
        <dbReference type="Proteomes" id="UP001652740"/>
    </source>
</evidence>
<keyword evidence="8" id="KW-0812">Transmembrane</keyword>
<keyword evidence="6" id="KW-1015">Disulfide bond</keyword>
<dbReference type="PANTHER" id="PTHR11195">
    <property type="entry name" value="DESTABILASE-RELATED"/>
    <property type="match status" value="1"/>
</dbReference>
<keyword evidence="7" id="KW-0326">Glycosidase</keyword>
<dbReference type="RefSeq" id="XP_052751158.1">
    <property type="nucleotide sequence ID" value="XM_052895198.1"/>
</dbReference>
<dbReference type="Gene3D" id="1.10.530.10">
    <property type="match status" value="1"/>
</dbReference>
<evidence type="ECO:0000313" key="10">
    <source>
        <dbReference type="RefSeq" id="XP_052751158.1"/>
    </source>
</evidence>
<gene>
    <name evidence="10" type="primary">LOC113520951</name>
</gene>
<feature type="transmembrane region" description="Helical" evidence="8">
    <location>
        <begin position="7"/>
        <end position="29"/>
    </location>
</feature>
<evidence type="ECO:0000256" key="6">
    <source>
        <dbReference type="ARBA" id="ARBA00023157"/>
    </source>
</evidence>
<dbReference type="Pfam" id="PF05497">
    <property type="entry name" value="Destabilase"/>
    <property type="match status" value="1"/>
</dbReference>
<sequence length="156" mass="17553">MLSKWPLVLPVCYLSAIILWITGSTGIYITNLNEACYNCLCYVSTKCDLSHDCTGGYCGPFNISRVYWVDAGMVVFPADDPERNHAWKDCARDYNCAKSIIEGYLIKFGRDCNGDGITNCFDYMMVNGNGGYGCTGNLNRSANGRRWLQRYTECRL</sequence>
<name>A0ABM3MIE0_GALME</name>
<keyword evidence="8" id="KW-1133">Transmembrane helix</keyword>
<evidence type="ECO:0000256" key="5">
    <source>
        <dbReference type="ARBA" id="ARBA00022801"/>
    </source>
</evidence>
<reference evidence="10" key="1">
    <citation type="submission" date="2025-08" db="UniProtKB">
        <authorList>
            <consortium name="RefSeq"/>
        </authorList>
    </citation>
    <scope>IDENTIFICATION</scope>
    <source>
        <tissue evidence="10">Whole larvae</tissue>
    </source>
</reference>
<accession>A0ABM3MIE0</accession>
<organism evidence="9 10">
    <name type="scientific">Galleria mellonella</name>
    <name type="common">Greater wax moth</name>
    <dbReference type="NCBI Taxonomy" id="7137"/>
    <lineage>
        <taxon>Eukaryota</taxon>
        <taxon>Metazoa</taxon>
        <taxon>Ecdysozoa</taxon>
        <taxon>Arthropoda</taxon>
        <taxon>Hexapoda</taxon>
        <taxon>Insecta</taxon>
        <taxon>Pterygota</taxon>
        <taxon>Neoptera</taxon>
        <taxon>Endopterygota</taxon>
        <taxon>Lepidoptera</taxon>
        <taxon>Glossata</taxon>
        <taxon>Ditrysia</taxon>
        <taxon>Pyraloidea</taxon>
        <taxon>Pyralidae</taxon>
        <taxon>Galleriinae</taxon>
        <taxon>Galleria</taxon>
    </lineage>
</organism>
<keyword evidence="5" id="KW-0378">Hydrolase</keyword>
<evidence type="ECO:0000256" key="8">
    <source>
        <dbReference type="SAM" id="Phobius"/>
    </source>
</evidence>
<dbReference type="PROSITE" id="PS51909">
    <property type="entry name" value="LYSOZYME_I"/>
    <property type="match status" value="1"/>
</dbReference>
<comment type="catalytic activity">
    <reaction evidence="1">
        <text>Hydrolysis of (1-&gt;4)-beta-linkages between N-acetylmuramic acid and N-acetyl-D-glucosamine residues in a peptidoglycan and between N-acetyl-D-glucosamine residues in chitodextrins.</text>
        <dbReference type="EC" id="3.2.1.17"/>
    </reaction>
</comment>
<evidence type="ECO:0000256" key="2">
    <source>
        <dbReference type="ARBA" id="ARBA00012732"/>
    </source>
</evidence>
<dbReference type="EC" id="3.2.1.17" evidence="2"/>
<keyword evidence="8" id="KW-0472">Membrane</keyword>
<dbReference type="PANTHER" id="PTHR11195:SF13">
    <property type="entry name" value="INVERTEBRATE-TYPE LYSOZYME 2-RELATED"/>
    <property type="match status" value="1"/>
</dbReference>